<evidence type="ECO:0000313" key="7">
    <source>
        <dbReference type="EMBL" id="EFE93245.1"/>
    </source>
</evidence>
<evidence type="ECO:0000256" key="4">
    <source>
        <dbReference type="ARBA" id="ARBA00023125"/>
    </source>
</evidence>
<evidence type="ECO:0000256" key="3">
    <source>
        <dbReference type="ARBA" id="ARBA00022578"/>
    </source>
</evidence>
<organism evidence="7 8">
    <name type="scientific">Serratia odorifera DSM 4582</name>
    <dbReference type="NCBI Taxonomy" id="667129"/>
    <lineage>
        <taxon>Bacteria</taxon>
        <taxon>Pseudomonadati</taxon>
        <taxon>Pseudomonadota</taxon>
        <taxon>Gammaproteobacteria</taxon>
        <taxon>Enterobacterales</taxon>
        <taxon>Yersiniaceae</taxon>
        <taxon>Serratia</taxon>
    </lineage>
</organism>
<keyword evidence="3 6" id="KW-0815">Transposition</keyword>
<accession>D4EAB5</accession>
<dbReference type="AlphaFoldDB" id="D4EAB5"/>
<evidence type="ECO:0000256" key="2">
    <source>
        <dbReference type="ARBA" id="ARBA00010961"/>
    </source>
</evidence>
<evidence type="ECO:0000256" key="6">
    <source>
        <dbReference type="RuleBase" id="RU365089"/>
    </source>
</evidence>
<keyword evidence="8" id="KW-1185">Reference proteome</keyword>
<dbReference type="Proteomes" id="UP000005723">
    <property type="component" value="Unassembled WGS sequence"/>
</dbReference>
<evidence type="ECO:0000313" key="8">
    <source>
        <dbReference type="Proteomes" id="UP000005723"/>
    </source>
</evidence>
<evidence type="ECO:0000256" key="1">
    <source>
        <dbReference type="ARBA" id="ARBA00002190"/>
    </source>
</evidence>
<keyword evidence="4 6" id="KW-0238">DNA-binding</keyword>
<comment type="similarity">
    <text evidence="2 6">Belongs to the transposase mutator family.</text>
</comment>
<dbReference type="NCBIfam" id="NF033543">
    <property type="entry name" value="transpos_IS256"/>
    <property type="match status" value="1"/>
</dbReference>
<dbReference type="EMBL" id="ADBY01000088">
    <property type="protein sequence ID" value="EFE93245.1"/>
    <property type="molecule type" value="Genomic_DNA"/>
</dbReference>
<reference evidence="7 8" key="1">
    <citation type="submission" date="2010-01" db="EMBL/GenBank/DDBJ databases">
        <authorList>
            <person name="Muzny D."/>
            <person name="Qin X."/>
            <person name="Deng J."/>
            <person name="Jiang H."/>
            <person name="Liu Y."/>
            <person name="Qu J."/>
            <person name="Song X.-Z."/>
            <person name="Zhang L."/>
            <person name="Thornton R."/>
            <person name="Coyle M."/>
            <person name="Francisco L."/>
            <person name="Jackson L."/>
            <person name="Javaid M."/>
            <person name="Korchina V."/>
            <person name="Kovar C."/>
            <person name="Mata R."/>
            <person name="Mathew T."/>
            <person name="Ngo R."/>
            <person name="Nguyen L."/>
            <person name="Nguyen N."/>
            <person name="Okwuonu G."/>
            <person name="Ongeri F."/>
            <person name="Pham C."/>
            <person name="Simmons D."/>
            <person name="Wilczek-Boney K."/>
            <person name="Hale W."/>
            <person name="Jakkamsetti A."/>
            <person name="Pham P."/>
            <person name="Ruth R."/>
            <person name="San Lucas F."/>
            <person name="Warren J."/>
            <person name="Zhang J."/>
            <person name="Zhao Z."/>
            <person name="Zhou C."/>
            <person name="Zhu D."/>
            <person name="Lee S."/>
            <person name="Bess C."/>
            <person name="Blankenburg K."/>
            <person name="Forbes L."/>
            <person name="Fu Q."/>
            <person name="Gubbala S."/>
            <person name="Hirani K."/>
            <person name="Jayaseelan J.C."/>
            <person name="Lara F."/>
            <person name="Munidasa M."/>
            <person name="Palculict T."/>
            <person name="Patil S."/>
            <person name="Pu L.-L."/>
            <person name="Saada N."/>
            <person name="Tang L."/>
            <person name="Weissenberger G."/>
            <person name="Zhu Y."/>
            <person name="Hemphill L."/>
            <person name="Shang Y."/>
            <person name="Youmans B."/>
            <person name="Ayvaz T."/>
            <person name="Ross M."/>
            <person name="Santibanez J."/>
            <person name="Aqrawi P."/>
            <person name="Gross S."/>
            <person name="Joshi V."/>
            <person name="Fowler G."/>
            <person name="Nazareth L."/>
            <person name="Reid J."/>
            <person name="Worley K."/>
            <person name="Petrosino J."/>
            <person name="Highlander S."/>
            <person name="Gibbs R."/>
        </authorList>
    </citation>
    <scope>NUCLEOTIDE SEQUENCE [LARGE SCALE GENOMIC DNA]</scope>
    <source>
        <strain evidence="7 8">DSM 4582</strain>
    </source>
</reference>
<dbReference type="GO" id="GO:0004803">
    <property type="term" value="F:transposase activity"/>
    <property type="evidence" value="ECO:0007669"/>
    <property type="project" value="UniProtKB-UniRule"/>
</dbReference>
<sequence length="425" mass="48074">MVRAIGLSGKVIVCKDNYLKRSQPMADHSMTFSNTLAQLGGEDFLRELTEFMLNRIMEADVTARINAEPHERSDERETYRNGYRDRQYNTRLGTLDLRIPKLREGTYFPPFLEARRLSEKALNAVIQEAWINGVSTRKVDALVQSMGMTGISRSQVSSICRGIDERVQAFLQRPLEGEWPYLWLDATYVKVRKNGRVVNVAVIIACAVSSDGRREIIGMGIGESEAKAFWLAFLLSLKERGLEGVKLVISDSHSGLKAAIRQVFCASWQRCRVHFMRNVLGRVSRASQSVVRAALQQVFVQTEEKSAHATWREVAAQLEKSFPAVTEMMDEAEADVLAYFGFPKAHRVKIHSTNTLERLNKEVKRRADVVGIFPNEESIMRLLGAVLTEQNEEWLLQNRYLPQHSMAEIESAAEDDVIEALPISA</sequence>
<dbReference type="STRING" id="667129.HMPREF0758_5115"/>
<keyword evidence="5 6" id="KW-0233">DNA recombination</keyword>
<dbReference type="GO" id="GO:0006313">
    <property type="term" value="P:DNA transposition"/>
    <property type="evidence" value="ECO:0007669"/>
    <property type="project" value="UniProtKB-UniRule"/>
</dbReference>
<dbReference type="InterPro" id="IPR001207">
    <property type="entry name" value="Transposase_mutator"/>
</dbReference>
<comment type="caution">
    <text evidence="7">The sequence shown here is derived from an EMBL/GenBank/DDBJ whole genome shotgun (WGS) entry which is preliminary data.</text>
</comment>
<dbReference type="PANTHER" id="PTHR33217">
    <property type="entry name" value="TRANSPOSASE FOR INSERTION SEQUENCE ELEMENT IS1081"/>
    <property type="match status" value="1"/>
</dbReference>
<dbReference type="GO" id="GO:0003677">
    <property type="term" value="F:DNA binding"/>
    <property type="evidence" value="ECO:0007669"/>
    <property type="project" value="UniProtKB-UniRule"/>
</dbReference>
<dbReference type="Pfam" id="PF00872">
    <property type="entry name" value="Transposase_mut"/>
    <property type="match status" value="1"/>
</dbReference>
<dbReference type="HOGENOM" id="CLU_036805_8_0_6"/>
<dbReference type="PANTHER" id="PTHR33217:SF7">
    <property type="entry name" value="TRANSPOSASE FOR INSERTION SEQUENCE ELEMENT IS1081"/>
    <property type="match status" value="1"/>
</dbReference>
<protein>
    <recommendedName>
        <fullName evidence="6">Mutator family transposase</fullName>
    </recommendedName>
</protein>
<gene>
    <name evidence="7" type="ORF">HMPREF0758_5115</name>
</gene>
<evidence type="ECO:0000256" key="5">
    <source>
        <dbReference type="ARBA" id="ARBA00023172"/>
    </source>
</evidence>
<keyword evidence="6" id="KW-0814">Transposable element</keyword>
<name>D4EAB5_SEROD</name>
<comment type="function">
    <text evidence="1 6">Required for the transposition of the insertion element.</text>
</comment>
<proteinExistence type="inferred from homology"/>